<accession>A0ABV6PSE9</accession>
<evidence type="ECO:0000256" key="6">
    <source>
        <dbReference type="ARBA" id="ARBA00022989"/>
    </source>
</evidence>
<proteinExistence type="inferred from homology"/>
<name>A0ABV6PSE9_9BURK</name>
<gene>
    <name evidence="10" type="ORF">ACFFGG_09405</name>
</gene>
<dbReference type="Pfam" id="PF00482">
    <property type="entry name" value="T2SSF"/>
    <property type="match status" value="2"/>
</dbReference>
<evidence type="ECO:0000313" key="10">
    <source>
        <dbReference type="EMBL" id="MFC0592772.1"/>
    </source>
</evidence>
<evidence type="ECO:0000256" key="1">
    <source>
        <dbReference type="ARBA" id="ARBA00004429"/>
    </source>
</evidence>
<evidence type="ECO:0000256" key="3">
    <source>
        <dbReference type="ARBA" id="ARBA00022475"/>
    </source>
</evidence>
<keyword evidence="7 8" id="KW-0472">Membrane</keyword>
<dbReference type="InterPro" id="IPR042094">
    <property type="entry name" value="T2SS_GspF_sf"/>
</dbReference>
<dbReference type="InterPro" id="IPR003004">
    <property type="entry name" value="GspF/PilC"/>
</dbReference>
<feature type="transmembrane region" description="Helical" evidence="8">
    <location>
        <begin position="392"/>
        <end position="413"/>
    </location>
</feature>
<feature type="domain" description="Type II secretion system protein GspF" evidence="9">
    <location>
        <begin position="290"/>
        <end position="412"/>
    </location>
</feature>
<feature type="transmembrane region" description="Helical" evidence="8">
    <location>
        <begin position="186"/>
        <end position="211"/>
    </location>
</feature>
<evidence type="ECO:0000256" key="4">
    <source>
        <dbReference type="ARBA" id="ARBA00022519"/>
    </source>
</evidence>
<comment type="subcellular location">
    <subcellularLocation>
        <location evidence="1">Cell inner membrane</location>
        <topology evidence="1">Multi-pass membrane protein</topology>
    </subcellularLocation>
</comment>
<feature type="transmembrane region" description="Helical" evidence="8">
    <location>
        <begin position="239"/>
        <end position="258"/>
    </location>
</feature>
<evidence type="ECO:0000313" key="11">
    <source>
        <dbReference type="Proteomes" id="UP001589834"/>
    </source>
</evidence>
<evidence type="ECO:0000259" key="9">
    <source>
        <dbReference type="Pfam" id="PF00482"/>
    </source>
</evidence>
<evidence type="ECO:0000256" key="7">
    <source>
        <dbReference type="ARBA" id="ARBA00023136"/>
    </source>
</evidence>
<dbReference type="Gene3D" id="1.20.81.30">
    <property type="entry name" value="Type II secretion system (T2SS), domain F"/>
    <property type="match status" value="2"/>
</dbReference>
<keyword evidence="5 8" id="KW-0812">Transmembrane</keyword>
<dbReference type="RefSeq" id="WP_377482482.1">
    <property type="nucleotide sequence ID" value="NZ_JBHLTN010000018.1"/>
</dbReference>
<evidence type="ECO:0000256" key="5">
    <source>
        <dbReference type="ARBA" id="ARBA00022692"/>
    </source>
</evidence>
<evidence type="ECO:0000256" key="8">
    <source>
        <dbReference type="SAM" id="Phobius"/>
    </source>
</evidence>
<keyword evidence="4" id="KW-0997">Cell inner membrane</keyword>
<dbReference type="InterPro" id="IPR018076">
    <property type="entry name" value="T2SS_GspF_dom"/>
</dbReference>
<comment type="similarity">
    <text evidence="2">Belongs to the GSP F family.</text>
</comment>
<evidence type="ECO:0000256" key="2">
    <source>
        <dbReference type="ARBA" id="ARBA00005745"/>
    </source>
</evidence>
<comment type="caution">
    <text evidence="10">The sequence shown here is derived from an EMBL/GenBank/DDBJ whole genome shotgun (WGS) entry which is preliminary data.</text>
</comment>
<keyword evidence="11" id="KW-1185">Reference proteome</keyword>
<dbReference type="PANTHER" id="PTHR30012">
    <property type="entry name" value="GENERAL SECRETION PATHWAY PROTEIN"/>
    <property type="match status" value="1"/>
</dbReference>
<dbReference type="Proteomes" id="UP001589834">
    <property type="component" value="Unassembled WGS sequence"/>
</dbReference>
<keyword evidence="3" id="KW-1003">Cell membrane</keyword>
<feature type="domain" description="Type II secretion system protein GspF" evidence="9">
    <location>
        <begin position="86"/>
        <end position="209"/>
    </location>
</feature>
<dbReference type="EMBL" id="JBHLTN010000018">
    <property type="protein sequence ID" value="MFC0592772.1"/>
    <property type="molecule type" value="Genomic_DNA"/>
</dbReference>
<organism evidence="10 11">
    <name type="scientific">Ottowia pentelensis</name>
    <dbReference type="NCBI Taxonomy" id="511108"/>
    <lineage>
        <taxon>Bacteria</taxon>
        <taxon>Pseudomonadati</taxon>
        <taxon>Pseudomonadota</taxon>
        <taxon>Betaproteobacteria</taxon>
        <taxon>Burkholderiales</taxon>
        <taxon>Comamonadaceae</taxon>
        <taxon>Ottowia</taxon>
    </lineage>
</organism>
<protein>
    <submittedName>
        <fullName evidence="10">Type II secretion system F family protein</fullName>
    </submittedName>
</protein>
<dbReference type="PRINTS" id="PR00812">
    <property type="entry name" value="BCTERIALGSPF"/>
</dbReference>
<reference evidence="10 11" key="1">
    <citation type="submission" date="2024-09" db="EMBL/GenBank/DDBJ databases">
        <authorList>
            <person name="Sun Q."/>
            <person name="Mori K."/>
        </authorList>
    </citation>
    <scope>NUCLEOTIDE SEQUENCE [LARGE SCALE GENOMIC DNA]</scope>
    <source>
        <strain evidence="10 11">NCAIM B.02336</strain>
    </source>
</reference>
<dbReference type="PANTHER" id="PTHR30012:SF7">
    <property type="entry name" value="PROTEIN TRANSPORT PROTEIN HOFC HOMOLOG"/>
    <property type="match status" value="1"/>
</dbReference>
<sequence length="420" mass="46099">MATRTAPTAAARGSARTPVNRSGVKEAVYEWEGKDRNGKVVRGELRAGGENQVNATLRRQGIVVTKIKKRRMRSGKKIKPRDIAIFTRQLATMMKAGVPLLQAFDIVGRGNPNPSVTKLLNDIRTDVETGTSLSAAFRKYPIYFNSLYCNLVEAGEAAGILDSLLDRLATYMEKTEAIKSKIKSALMYPVAVMVVAFVVVSIIMIFVIPAFKEVFSSFGADLPTPTLMVIAMSEFFVKWWWLIFGGLGFGFYFFMQAWKRNEKMQMFMDRLLLKLPIFGELIEKSVIARWTRTLSTMFAAGVPLVEALDSVGGASGNSVYKLATDKIQQEVSTGTSLTTAMTNANVFPSMVLQMSAIGEESGSLDHMLGKAADFYESEVDEMVAGLSSLMEPIIIVVLGTVIGGIVISMYLPIFKLGQVV</sequence>
<keyword evidence="6 8" id="KW-1133">Transmembrane helix</keyword>